<name>A0ABU1VF23_9BURK</name>
<evidence type="ECO:0000313" key="2">
    <source>
        <dbReference type="Proteomes" id="UP001265550"/>
    </source>
</evidence>
<evidence type="ECO:0000313" key="1">
    <source>
        <dbReference type="EMBL" id="MDR7096055.1"/>
    </source>
</evidence>
<gene>
    <name evidence="1" type="ORF">J2X09_003808</name>
</gene>
<sequence length="263" mass="29306">MRQPQTGEKPFANRKKKRPEDYGIYCSNDRVSVDISRQGKRLRKAFMYSVHGPDGALKAARAWRDQLIATVPLRYRRDLAQRPKKNSKGIPGVFCVRHATGEPRMWVATTQLAPGTILSKAFSTGRYGRNARKMAIAERALQLELMPLNVITGGMSSELAAVVPRYRGTPAPIDLPYDESLLQVPEIPPEVSVKRIKSGYSGVICELNQAQQPVAWVARTRVGGVEQKKAFSIRVYGTGNAKRLAVDERLAQLRRARAATPLR</sequence>
<evidence type="ECO:0008006" key="3">
    <source>
        <dbReference type="Google" id="ProtNLM"/>
    </source>
</evidence>
<accession>A0ABU1VF23</accession>
<dbReference type="Gene3D" id="1.20.5.2050">
    <property type="match status" value="2"/>
</dbReference>
<dbReference type="Proteomes" id="UP001265550">
    <property type="component" value="Unassembled WGS sequence"/>
</dbReference>
<comment type="caution">
    <text evidence="1">The sequence shown here is derived from an EMBL/GenBank/DDBJ whole genome shotgun (WGS) entry which is preliminary data.</text>
</comment>
<reference evidence="1 2" key="1">
    <citation type="submission" date="2023-07" db="EMBL/GenBank/DDBJ databases">
        <title>Sorghum-associated microbial communities from plants grown in Nebraska, USA.</title>
        <authorList>
            <person name="Schachtman D."/>
        </authorList>
    </citation>
    <scope>NUCLEOTIDE SEQUENCE [LARGE SCALE GENOMIC DNA]</scope>
    <source>
        <strain evidence="1 2">BE240</strain>
    </source>
</reference>
<keyword evidence="2" id="KW-1185">Reference proteome</keyword>
<dbReference type="EMBL" id="JAVDWE010000011">
    <property type="protein sequence ID" value="MDR7096055.1"/>
    <property type="molecule type" value="Genomic_DNA"/>
</dbReference>
<proteinExistence type="predicted"/>
<protein>
    <recommendedName>
        <fullName evidence="3">AP2 domain-containing protein</fullName>
    </recommendedName>
</protein>
<dbReference type="RefSeq" id="WP_204734727.1">
    <property type="nucleotide sequence ID" value="NZ_JAVDWE010000011.1"/>
</dbReference>
<organism evidence="1 2">
    <name type="scientific">Hydrogenophaga laconesensis</name>
    <dbReference type="NCBI Taxonomy" id="1805971"/>
    <lineage>
        <taxon>Bacteria</taxon>
        <taxon>Pseudomonadati</taxon>
        <taxon>Pseudomonadota</taxon>
        <taxon>Betaproteobacteria</taxon>
        <taxon>Burkholderiales</taxon>
        <taxon>Comamonadaceae</taxon>
        <taxon>Hydrogenophaga</taxon>
    </lineage>
</organism>